<keyword evidence="1" id="KW-0560">Oxidoreductase</keyword>
<dbReference type="PANTHER" id="PTHR13789">
    <property type="entry name" value="MONOOXYGENASE"/>
    <property type="match status" value="1"/>
</dbReference>
<evidence type="ECO:0000256" key="2">
    <source>
        <dbReference type="ARBA" id="ARBA00023033"/>
    </source>
</evidence>
<gene>
    <name evidence="4" type="ORF">SAMN04488058_1422</name>
</gene>
<dbReference type="OrthoDB" id="9766816at2"/>
<name>A0A1H7CVY0_9DEIO</name>
<dbReference type="GO" id="GO:0071949">
    <property type="term" value="F:FAD binding"/>
    <property type="evidence" value="ECO:0007669"/>
    <property type="project" value="InterPro"/>
</dbReference>
<dbReference type="Gene3D" id="3.50.50.60">
    <property type="entry name" value="FAD/NAD(P)-binding domain"/>
    <property type="match status" value="1"/>
</dbReference>
<dbReference type="PANTHER" id="PTHR13789:SF309">
    <property type="entry name" value="PUTATIVE (AFU_ORTHOLOGUE AFUA_6G14510)-RELATED"/>
    <property type="match status" value="1"/>
</dbReference>
<reference evidence="5" key="1">
    <citation type="submission" date="2016-10" db="EMBL/GenBank/DDBJ databases">
        <authorList>
            <person name="Varghese N."/>
            <person name="Submissions S."/>
        </authorList>
    </citation>
    <scope>NUCLEOTIDE SEQUENCE [LARGE SCALE GENOMIC DNA]</scope>
    <source>
        <strain evidence="5">CGMCC 1.10218</strain>
    </source>
</reference>
<evidence type="ECO:0000313" key="4">
    <source>
        <dbReference type="EMBL" id="SEJ93354.1"/>
    </source>
</evidence>
<protein>
    <submittedName>
        <fullName evidence="4">2-polyprenyl-6-methoxyphenol hydroxylase</fullName>
    </submittedName>
</protein>
<dbReference type="STRING" id="856736.SAMN04488058_1422"/>
<accession>A0A1H7CVY0</accession>
<dbReference type="SUPFAM" id="SSF51905">
    <property type="entry name" value="FAD/NAD(P)-binding domain"/>
    <property type="match status" value="1"/>
</dbReference>
<dbReference type="AlphaFoldDB" id="A0A1H7CVY0"/>
<dbReference type="InterPro" id="IPR050493">
    <property type="entry name" value="FAD-dep_Monooxygenase_BioMet"/>
</dbReference>
<sequence length="378" mass="40880">MTPNILIVGAGIAGLTLAQALKQKSVAFDLVERAPEPAPVGAGLSLTVNATRLLDDLGFAEAIRARGHISEMGWIRSQRGNALQRLDLSALQPYGVSVALHRAELHDLLSQDLDVGYGQEVQGLEWRPGRVQVQLPGEKREYALVIAADGLRSRVRASLPGAPRPVYSGYTSWRFVTPNTPALTDPTEFWGTGRRIGLIPIGGGQLYVFATLNQPAGQVVAEAGRAPLLRKLFQSFPAPVGAVLEILNADSGVIQTDIYELRTHLWRAPNMALIGDAAHAMTPNLGQGAGMGIEDAVVLAQCLDRYGNSPEALATYEQVRQERASAIATQSRWLGVMGQLEANLLIHLRNEAMRRTPQAVTQKNVWNMMVTRAPVLKG</sequence>
<evidence type="ECO:0000259" key="3">
    <source>
        <dbReference type="Pfam" id="PF01494"/>
    </source>
</evidence>
<dbReference type="InterPro" id="IPR036188">
    <property type="entry name" value="FAD/NAD-bd_sf"/>
</dbReference>
<feature type="domain" description="FAD-binding" evidence="3">
    <location>
        <begin position="5"/>
        <end position="330"/>
    </location>
</feature>
<dbReference type="InterPro" id="IPR002938">
    <property type="entry name" value="FAD-bd"/>
</dbReference>
<dbReference type="Proteomes" id="UP000199223">
    <property type="component" value="Unassembled WGS sequence"/>
</dbReference>
<dbReference type="GO" id="GO:0004497">
    <property type="term" value="F:monooxygenase activity"/>
    <property type="evidence" value="ECO:0007669"/>
    <property type="project" value="UniProtKB-KW"/>
</dbReference>
<organism evidence="4 5">
    <name type="scientific">Deinococcus reticulitermitis</name>
    <dbReference type="NCBI Taxonomy" id="856736"/>
    <lineage>
        <taxon>Bacteria</taxon>
        <taxon>Thermotogati</taxon>
        <taxon>Deinococcota</taxon>
        <taxon>Deinococci</taxon>
        <taxon>Deinococcales</taxon>
        <taxon>Deinococcaceae</taxon>
        <taxon>Deinococcus</taxon>
    </lineage>
</organism>
<keyword evidence="2" id="KW-0503">Monooxygenase</keyword>
<proteinExistence type="predicted"/>
<evidence type="ECO:0000256" key="1">
    <source>
        <dbReference type="ARBA" id="ARBA00023002"/>
    </source>
</evidence>
<dbReference type="EMBL" id="FNZA01000042">
    <property type="protein sequence ID" value="SEJ93354.1"/>
    <property type="molecule type" value="Genomic_DNA"/>
</dbReference>
<evidence type="ECO:0000313" key="5">
    <source>
        <dbReference type="Proteomes" id="UP000199223"/>
    </source>
</evidence>
<dbReference type="PRINTS" id="PR00420">
    <property type="entry name" value="RNGMNOXGNASE"/>
</dbReference>
<dbReference type="RefSeq" id="WP_092265862.1">
    <property type="nucleotide sequence ID" value="NZ_FNZA01000042.1"/>
</dbReference>
<keyword evidence="5" id="KW-1185">Reference proteome</keyword>
<dbReference type="Pfam" id="PF01494">
    <property type="entry name" value="FAD_binding_3"/>
    <property type="match status" value="1"/>
</dbReference>